<accession>A0A2G8KQS8</accession>
<feature type="signal peptide" evidence="1">
    <location>
        <begin position="1"/>
        <end position="21"/>
    </location>
</feature>
<keyword evidence="1" id="KW-0732">Signal</keyword>
<organism evidence="2 3">
    <name type="scientific">Stichopus japonicus</name>
    <name type="common">Sea cucumber</name>
    <dbReference type="NCBI Taxonomy" id="307972"/>
    <lineage>
        <taxon>Eukaryota</taxon>
        <taxon>Metazoa</taxon>
        <taxon>Echinodermata</taxon>
        <taxon>Eleutherozoa</taxon>
        <taxon>Echinozoa</taxon>
        <taxon>Holothuroidea</taxon>
        <taxon>Aspidochirotacea</taxon>
        <taxon>Aspidochirotida</taxon>
        <taxon>Stichopodidae</taxon>
        <taxon>Apostichopus</taxon>
    </lineage>
</organism>
<dbReference type="EMBL" id="MRZV01000422">
    <property type="protein sequence ID" value="PIK50361.1"/>
    <property type="molecule type" value="Genomic_DNA"/>
</dbReference>
<feature type="chain" id="PRO_5013863069" evidence="1">
    <location>
        <begin position="22"/>
        <end position="90"/>
    </location>
</feature>
<gene>
    <name evidence="2" type="ORF">BSL78_12778</name>
</gene>
<name>A0A2G8KQS8_STIJA</name>
<dbReference type="AlphaFoldDB" id="A0A2G8KQS8"/>
<reference evidence="2 3" key="1">
    <citation type="journal article" date="2017" name="PLoS Biol.">
        <title>The sea cucumber genome provides insights into morphological evolution and visceral regeneration.</title>
        <authorList>
            <person name="Zhang X."/>
            <person name="Sun L."/>
            <person name="Yuan J."/>
            <person name="Sun Y."/>
            <person name="Gao Y."/>
            <person name="Zhang L."/>
            <person name="Li S."/>
            <person name="Dai H."/>
            <person name="Hamel J.F."/>
            <person name="Liu C."/>
            <person name="Yu Y."/>
            <person name="Liu S."/>
            <person name="Lin W."/>
            <person name="Guo K."/>
            <person name="Jin S."/>
            <person name="Xu P."/>
            <person name="Storey K.B."/>
            <person name="Huan P."/>
            <person name="Zhang T."/>
            <person name="Zhou Y."/>
            <person name="Zhang J."/>
            <person name="Lin C."/>
            <person name="Li X."/>
            <person name="Xing L."/>
            <person name="Huo D."/>
            <person name="Sun M."/>
            <person name="Wang L."/>
            <person name="Mercier A."/>
            <person name="Li F."/>
            <person name="Yang H."/>
            <person name="Xiang J."/>
        </authorList>
    </citation>
    <scope>NUCLEOTIDE SEQUENCE [LARGE SCALE GENOMIC DNA]</scope>
    <source>
        <strain evidence="2">Shaxun</strain>
        <tissue evidence="2">Muscle</tissue>
    </source>
</reference>
<dbReference type="Proteomes" id="UP000230750">
    <property type="component" value="Unassembled WGS sequence"/>
</dbReference>
<comment type="caution">
    <text evidence="2">The sequence shown here is derived from an EMBL/GenBank/DDBJ whole genome shotgun (WGS) entry which is preliminary data.</text>
</comment>
<keyword evidence="3" id="KW-1185">Reference proteome</keyword>
<sequence length="90" mass="9676">MQSKIVYFLLALSVLVAVAAAYEEEDELLDMMVDNYMVKRGKGKGKGRGRGKGNSGYVECPGKPHCFCLQKPDGTYQEAACGSLLGNVGL</sequence>
<protein>
    <submittedName>
        <fullName evidence="2">Uncharacterized protein</fullName>
    </submittedName>
</protein>
<evidence type="ECO:0000313" key="2">
    <source>
        <dbReference type="EMBL" id="PIK50361.1"/>
    </source>
</evidence>
<evidence type="ECO:0000256" key="1">
    <source>
        <dbReference type="SAM" id="SignalP"/>
    </source>
</evidence>
<proteinExistence type="predicted"/>
<evidence type="ECO:0000313" key="3">
    <source>
        <dbReference type="Proteomes" id="UP000230750"/>
    </source>
</evidence>